<dbReference type="Proteomes" id="UP001597032">
    <property type="component" value="Unassembled WGS sequence"/>
</dbReference>
<feature type="transmembrane region" description="Helical" evidence="1">
    <location>
        <begin position="62"/>
        <end position="83"/>
    </location>
</feature>
<protein>
    <submittedName>
        <fullName evidence="3">2TM domain-containing protein</fullName>
    </submittedName>
</protein>
<evidence type="ECO:0000313" key="3">
    <source>
        <dbReference type="EMBL" id="MFD0762698.1"/>
    </source>
</evidence>
<reference evidence="4" key="1">
    <citation type="journal article" date="2019" name="Int. J. Syst. Evol. Microbiol.">
        <title>The Global Catalogue of Microorganisms (GCM) 10K type strain sequencing project: providing services to taxonomists for standard genome sequencing and annotation.</title>
        <authorList>
            <consortium name="The Broad Institute Genomics Platform"/>
            <consortium name="The Broad Institute Genome Sequencing Center for Infectious Disease"/>
            <person name="Wu L."/>
            <person name="Ma J."/>
        </authorList>
    </citation>
    <scope>NUCLEOTIDE SEQUENCE [LARGE SCALE GENOMIC DNA]</scope>
    <source>
        <strain evidence="4">CCUG 60022</strain>
    </source>
</reference>
<organism evidence="3 4">
    <name type="scientific">Lutibacter aestuarii</name>
    <dbReference type="NCBI Taxonomy" id="861111"/>
    <lineage>
        <taxon>Bacteria</taxon>
        <taxon>Pseudomonadati</taxon>
        <taxon>Bacteroidota</taxon>
        <taxon>Flavobacteriia</taxon>
        <taxon>Flavobacteriales</taxon>
        <taxon>Flavobacteriaceae</taxon>
        <taxon>Lutibacter</taxon>
    </lineage>
</organism>
<feature type="domain" description="2TM" evidence="2">
    <location>
        <begin position="14"/>
        <end position="97"/>
    </location>
</feature>
<keyword evidence="1" id="KW-0472">Membrane</keyword>
<keyword evidence="1" id="KW-1133">Transmembrane helix</keyword>
<comment type="caution">
    <text evidence="3">The sequence shown here is derived from an EMBL/GenBank/DDBJ whole genome shotgun (WGS) entry which is preliminary data.</text>
</comment>
<evidence type="ECO:0000313" key="4">
    <source>
        <dbReference type="Proteomes" id="UP001597032"/>
    </source>
</evidence>
<dbReference type="RefSeq" id="WP_298264209.1">
    <property type="nucleotide sequence ID" value="NZ_JBHTIC010000016.1"/>
</dbReference>
<evidence type="ECO:0000256" key="1">
    <source>
        <dbReference type="SAM" id="Phobius"/>
    </source>
</evidence>
<keyword evidence="4" id="KW-1185">Reference proteome</keyword>
<proteinExistence type="predicted"/>
<accession>A0ABW2Z7A6</accession>
<sequence length="105" mass="12452">MERNNYSEEQKYIRAQKKVKAIKGFYVHLFVYLGVNVFIFLARFISGEGVGLLLDWSSYGTMFFWGIGLAFHAFGVFGMDFILGKNWEDRKIKEIMDKDKKQYWE</sequence>
<keyword evidence="1" id="KW-0812">Transmembrane</keyword>
<name>A0ABW2Z7A6_9FLAO</name>
<evidence type="ECO:0000259" key="2">
    <source>
        <dbReference type="Pfam" id="PF13239"/>
    </source>
</evidence>
<dbReference type="EMBL" id="JBHTIC010000016">
    <property type="protein sequence ID" value="MFD0762698.1"/>
    <property type="molecule type" value="Genomic_DNA"/>
</dbReference>
<dbReference type="Pfam" id="PF13239">
    <property type="entry name" value="2TM"/>
    <property type="match status" value="1"/>
</dbReference>
<gene>
    <name evidence="3" type="ORF">ACFQZW_11455</name>
</gene>
<dbReference type="InterPro" id="IPR025698">
    <property type="entry name" value="2TM_dom"/>
</dbReference>
<feature type="transmembrane region" description="Helical" evidence="1">
    <location>
        <begin position="21"/>
        <end position="42"/>
    </location>
</feature>